<organism evidence="1">
    <name type="scientific">Opuntia streptacantha</name>
    <name type="common">Prickly pear cactus</name>
    <name type="synonym">Opuntia cardona</name>
    <dbReference type="NCBI Taxonomy" id="393608"/>
    <lineage>
        <taxon>Eukaryota</taxon>
        <taxon>Viridiplantae</taxon>
        <taxon>Streptophyta</taxon>
        <taxon>Embryophyta</taxon>
        <taxon>Tracheophyta</taxon>
        <taxon>Spermatophyta</taxon>
        <taxon>Magnoliopsida</taxon>
        <taxon>eudicotyledons</taxon>
        <taxon>Gunneridae</taxon>
        <taxon>Pentapetalae</taxon>
        <taxon>Caryophyllales</taxon>
        <taxon>Cactineae</taxon>
        <taxon>Cactaceae</taxon>
        <taxon>Opuntioideae</taxon>
        <taxon>Opuntia</taxon>
    </lineage>
</organism>
<proteinExistence type="predicted"/>
<evidence type="ECO:0000313" key="1">
    <source>
        <dbReference type="EMBL" id="MBA4639058.1"/>
    </source>
</evidence>
<sequence>MLKKLPHYFLSFLSNKTCCSSKVCFGSVLENPLQLFLVSNHIPQLDTWYLDPPLLVTPTSRSISKELSPIDKTFSAFLLCDCTLNLQAYSDIPVRGTHSSYVV</sequence>
<protein>
    <submittedName>
        <fullName evidence="1">Uncharacterized protein</fullName>
    </submittedName>
</protein>
<accession>A0A7C8ZBA7</accession>
<reference evidence="1" key="1">
    <citation type="journal article" date="2013" name="J. Plant Res.">
        <title>Effect of fungi and light on seed germination of three Opuntia species from semiarid lands of central Mexico.</title>
        <authorList>
            <person name="Delgado-Sanchez P."/>
            <person name="Jimenez-Bremont J.F."/>
            <person name="Guerrero-Gonzalez Mde L."/>
            <person name="Flores J."/>
        </authorList>
    </citation>
    <scope>NUCLEOTIDE SEQUENCE</scope>
    <source>
        <tissue evidence="1">Cladode</tissue>
    </source>
</reference>
<name>A0A7C8ZBA7_OPUST</name>
<dbReference type="AlphaFoldDB" id="A0A7C8ZBA7"/>
<reference evidence="1" key="2">
    <citation type="submission" date="2020-07" db="EMBL/GenBank/DDBJ databases">
        <authorList>
            <person name="Vera ALvarez R."/>
            <person name="Arias-Moreno D.M."/>
            <person name="Jimenez-Jacinto V."/>
            <person name="Jimenez-Bremont J.F."/>
            <person name="Swaminathan K."/>
            <person name="Moose S.P."/>
            <person name="Guerrero-Gonzalez M.L."/>
            <person name="Marino-Ramirez L."/>
            <person name="Landsman D."/>
            <person name="Rodriguez-Kessler M."/>
            <person name="Delgado-Sanchez P."/>
        </authorList>
    </citation>
    <scope>NUCLEOTIDE SEQUENCE</scope>
    <source>
        <tissue evidence="1">Cladode</tissue>
    </source>
</reference>
<dbReference type="EMBL" id="GISG01111985">
    <property type="protein sequence ID" value="MBA4639058.1"/>
    <property type="molecule type" value="Transcribed_RNA"/>
</dbReference>